<name>A0ABS6JVK7_9BACI</name>
<gene>
    <name evidence="4" type="ORF">KS407_14370</name>
</gene>
<keyword evidence="5" id="KW-1185">Reference proteome</keyword>
<organism evidence="4 5">
    <name type="scientific">Evansella alkalicola</name>
    <dbReference type="NCBI Taxonomy" id="745819"/>
    <lineage>
        <taxon>Bacteria</taxon>
        <taxon>Bacillati</taxon>
        <taxon>Bacillota</taxon>
        <taxon>Bacilli</taxon>
        <taxon>Bacillales</taxon>
        <taxon>Bacillaceae</taxon>
        <taxon>Evansella</taxon>
    </lineage>
</organism>
<dbReference type="CDD" id="cd05300">
    <property type="entry name" value="2-Hacid_dh_1"/>
    <property type="match status" value="1"/>
</dbReference>
<keyword evidence="1" id="KW-0560">Oxidoreductase</keyword>
<sequence length="312" mass="35363">MKINNILIASPMYKELQLILETEDIYKEKSFRFRSMEVEKEDFLWADAFVAFSRPNNFSFDNLKWVHSLGAGVDKILRGSEWKRDIPLTRTICSFGQKISEYGLSYILRDLQHQDEFSNLARNKDWKPITPIPLSEKKVLIYGTGVIGQEVAATLTFFGTKVYGVSLSGKEKKPFIEVFASDSNYQEVLAEADVIINTMPLTEKTRDLFNESLFKLMQDVLFINVGRGESVNNDALIKAIDKGQVKRAVLDVFQEEPLPKDDPFWSHPQVVVTPHISAVTTPEEGVACFVDTLKKIEAGESLPNLVDLDKGF</sequence>
<dbReference type="RefSeq" id="WP_088074136.1">
    <property type="nucleotide sequence ID" value="NZ_JAHQCR010000054.1"/>
</dbReference>
<accession>A0ABS6JVK7</accession>
<proteinExistence type="predicted"/>
<evidence type="ECO:0000313" key="5">
    <source>
        <dbReference type="Proteomes" id="UP000790580"/>
    </source>
</evidence>
<dbReference type="Proteomes" id="UP000790580">
    <property type="component" value="Unassembled WGS sequence"/>
</dbReference>
<comment type="caution">
    <text evidence="4">The sequence shown here is derived from an EMBL/GenBank/DDBJ whole genome shotgun (WGS) entry which is preliminary data.</text>
</comment>
<evidence type="ECO:0000256" key="1">
    <source>
        <dbReference type="ARBA" id="ARBA00023002"/>
    </source>
</evidence>
<dbReference type="PANTHER" id="PTHR43333">
    <property type="entry name" value="2-HACID_DH_C DOMAIN-CONTAINING PROTEIN"/>
    <property type="match status" value="1"/>
</dbReference>
<feature type="domain" description="D-isomer specific 2-hydroxyacid dehydrogenase NAD-binding" evidence="3">
    <location>
        <begin position="105"/>
        <end position="277"/>
    </location>
</feature>
<keyword evidence="2" id="KW-0520">NAD</keyword>
<dbReference type="PANTHER" id="PTHR43333:SF1">
    <property type="entry name" value="D-ISOMER SPECIFIC 2-HYDROXYACID DEHYDROGENASE NAD-BINDING DOMAIN-CONTAINING PROTEIN"/>
    <property type="match status" value="1"/>
</dbReference>
<dbReference type="SUPFAM" id="SSF51735">
    <property type="entry name" value="NAD(P)-binding Rossmann-fold domains"/>
    <property type="match status" value="1"/>
</dbReference>
<reference evidence="4 5" key="1">
    <citation type="submission" date="2021-06" db="EMBL/GenBank/DDBJ databases">
        <title>Bacillus sp. RD4P76, an endophyte from a halophyte.</title>
        <authorList>
            <person name="Sun J.-Q."/>
        </authorList>
    </citation>
    <scope>NUCLEOTIDE SEQUENCE [LARGE SCALE GENOMIC DNA]</scope>
    <source>
        <strain evidence="4 5">JCM 17098</strain>
    </source>
</reference>
<dbReference type="Gene3D" id="3.40.50.720">
    <property type="entry name" value="NAD(P)-binding Rossmann-like Domain"/>
    <property type="match status" value="2"/>
</dbReference>
<evidence type="ECO:0000259" key="3">
    <source>
        <dbReference type="Pfam" id="PF02826"/>
    </source>
</evidence>
<dbReference type="InterPro" id="IPR006140">
    <property type="entry name" value="D-isomer_DH_NAD-bd"/>
</dbReference>
<evidence type="ECO:0000313" key="4">
    <source>
        <dbReference type="EMBL" id="MBU9722618.1"/>
    </source>
</evidence>
<evidence type="ECO:0000256" key="2">
    <source>
        <dbReference type="ARBA" id="ARBA00023027"/>
    </source>
</evidence>
<dbReference type="EMBL" id="JAHQCR010000054">
    <property type="protein sequence ID" value="MBU9722618.1"/>
    <property type="molecule type" value="Genomic_DNA"/>
</dbReference>
<dbReference type="InterPro" id="IPR036291">
    <property type="entry name" value="NAD(P)-bd_dom_sf"/>
</dbReference>
<dbReference type="PRINTS" id="PR00411">
    <property type="entry name" value="PNDRDTASEI"/>
</dbReference>
<protein>
    <submittedName>
        <fullName evidence="4">D-2-hydroxyacid dehydrogenase</fullName>
    </submittedName>
</protein>
<dbReference type="Pfam" id="PF02826">
    <property type="entry name" value="2-Hacid_dh_C"/>
    <property type="match status" value="1"/>
</dbReference>